<evidence type="ECO:0000256" key="1">
    <source>
        <dbReference type="SAM" id="Phobius"/>
    </source>
</evidence>
<feature type="transmembrane region" description="Helical" evidence="1">
    <location>
        <begin position="251"/>
        <end position="268"/>
    </location>
</feature>
<feature type="transmembrane region" description="Helical" evidence="1">
    <location>
        <begin position="317"/>
        <end position="339"/>
    </location>
</feature>
<dbReference type="Proteomes" id="UP000501989">
    <property type="component" value="Chromosome"/>
</dbReference>
<feature type="transmembrane region" description="Helical" evidence="1">
    <location>
        <begin position="132"/>
        <end position="150"/>
    </location>
</feature>
<sequence>MKKSTVLLVRPLAYPCLEGVRFYAALIVFVEHVLSGIVLEYFKISPLEFSYSSDSRTLKALYYLADGNHGVDIFFIISGFLMTRLIQKPNFSYSSFVLARVKRIYPAFLVSLLITTLIVVQVFGWPWKIMDFLGNLIFLNAFPALGVMPYNHVSWSLGYEFAFYVIIPALALVPGNTAKASIKFVILLAILFCIPTSLIRFEALFVGGLIGILSESSLKAFASKIPLSIAVIAYLSCGVIKALGVISYQSYYSLFLACAAVLFVRLVWRTSALGSFLMLPAMRTLGTLSYSLYLYHSVIASLVLYKLTPWPASLGGAVFAFLTTFVLTLFASYVSYMLFEKWYFNASRHRASVP</sequence>
<feature type="transmembrane region" description="Helical" evidence="1">
    <location>
        <begin position="185"/>
        <end position="213"/>
    </location>
</feature>
<protein>
    <recommendedName>
        <fullName evidence="2">Acyltransferase 3 domain-containing protein</fullName>
    </recommendedName>
</protein>
<organism evidence="3 4">
    <name type="scientific">Pseudomonas graminis</name>
    <dbReference type="NCBI Taxonomy" id="158627"/>
    <lineage>
        <taxon>Bacteria</taxon>
        <taxon>Pseudomonadati</taxon>
        <taxon>Pseudomonadota</taxon>
        <taxon>Gammaproteobacteria</taxon>
        <taxon>Pseudomonadales</taxon>
        <taxon>Pseudomonadaceae</taxon>
        <taxon>Pseudomonas</taxon>
    </lineage>
</organism>
<dbReference type="InterPro" id="IPR002656">
    <property type="entry name" value="Acyl_transf_3_dom"/>
</dbReference>
<accession>A0A6M8MJP6</accession>
<keyword evidence="1" id="KW-0812">Transmembrane</keyword>
<dbReference type="Pfam" id="PF01757">
    <property type="entry name" value="Acyl_transf_3"/>
    <property type="match status" value="1"/>
</dbReference>
<keyword evidence="1" id="KW-1133">Transmembrane helix</keyword>
<gene>
    <name evidence="3" type="ORF">FX982_00888</name>
</gene>
<keyword evidence="4" id="KW-1185">Reference proteome</keyword>
<evidence type="ECO:0000259" key="2">
    <source>
        <dbReference type="Pfam" id="PF01757"/>
    </source>
</evidence>
<dbReference type="PANTHER" id="PTHR23028:SF53">
    <property type="entry name" value="ACYL_TRANSF_3 DOMAIN-CONTAINING PROTEIN"/>
    <property type="match status" value="1"/>
</dbReference>
<feature type="domain" description="Acyltransferase 3" evidence="2">
    <location>
        <begin position="16"/>
        <end position="335"/>
    </location>
</feature>
<dbReference type="GO" id="GO:0016747">
    <property type="term" value="F:acyltransferase activity, transferring groups other than amino-acyl groups"/>
    <property type="evidence" value="ECO:0007669"/>
    <property type="project" value="InterPro"/>
</dbReference>
<dbReference type="KEGG" id="pgg:FX982_00888"/>
<reference evidence="4" key="1">
    <citation type="submission" date="2019-12" db="EMBL/GenBank/DDBJ databases">
        <title>Endophytic bacteria associated with Panax ginseng seedlings.</title>
        <authorList>
            <person name="Park J.M."/>
            <person name="Shin R."/>
            <person name="Jo S.H."/>
        </authorList>
    </citation>
    <scope>NUCLEOTIDE SEQUENCE [LARGE SCALE GENOMIC DNA]</scope>
    <source>
        <strain evidence="4">PgKB30</strain>
    </source>
</reference>
<proteinExistence type="predicted"/>
<feature type="transmembrane region" description="Helical" evidence="1">
    <location>
        <begin position="103"/>
        <end position="125"/>
    </location>
</feature>
<feature type="transmembrane region" description="Helical" evidence="1">
    <location>
        <begin position="288"/>
        <end position="305"/>
    </location>
</feature>
<dbReference type="GO" id="GO:0000271">
    <property type="term" value="P:polysaccharide biosynthetic process"/>
    <property type="evidence" value="ECO:0007669"/>
    <property type="project" value="TreeGrafter"/>
</dbReference>
<dbReference type="GO" id="GO:0016020">
    <property type="term" value="C:membrane"/>
    <property type="evidence" value="ECO:0007669"/>
    <property type="project" value="TreeGrafter"/>
</dbReference>
<feature type="transmembrane region" description="Helical" evidence="1">
    <location>
        <begin position="20"/>
        <end position="39"/>
    </location>
</feature>
<dbReference type="AlphaFoldDB" id="A0A6M8MJP6"/>
<feature type="transmembrane region" description="Helical" evidence="1">
    <location>
        <begin position="156"/>
        <end position="173"/>
    </location>
</feature>
<evidence type="ECO:0000313" key="3">
    <source>
        <dbReference type="EMBL" id="QKF49961.1"/>
    </source>
</evidence>
<feature type="transmembrane region" description="Helical" evidence="1">
    <location>
        <begin position="60"/>
        <end position="83"/>
    </location>
</feature>
<name>A0A6M8MJP6_9PSED</name>
<dbReference type="InterPro" id="IPR050879">
    <property type="entry name" value="Acyltransferase_3"/>
</dbReference>
<dbReference type="PANTHER" id="PTHR23028">
    <property type="entry name" value="ACETYLTRANSFERASE"/>
    <property type="match status" value="1"/>
</dbReference>
<keyword evidence="1" id="KW-0472">Membrane</keyword>
<dbReference type="EMBL" id="CP053746">
    <property type="protein sequence ID" value="QKF49961.1"/>
    <property type="molecule type" value="Genomic_DNA"/>
</dbReference>
<evidence type="ECO:0000313" key="4">
    <source>
        <dbReference type="Proteomes" id="UP000501989"/>
    </source>
</evidence>
<dbReference type="RefSeq" id="WP_172609793.1">
    <property type="nucleotide sequence ID" value="NZ_CP053746.1"/>
</dbReference>
<feature type="transmembrane region" description="Helical" evidence="1">
    <location>
        <begin position="225"/>
        <end position="244"/>
    </location>
</feature>